<dbReference type="HOGENOM" id="CLU_1070024_0_0_1"/>
<organism evidence="3 4">
    <name type="scientific">Phlebiopsis gigantea (strain 11061_1 CR5-6)</name>
    <name type="common">White-rot fungus</name>
    <name type="synonym">Peniophora gigantea</name>
    <dbReference type="NCBI Taxonomy" id="745531"/>
    <lineage>
        <taxon>Eukaryota</taxon>
        <taxon>Fungi</taxon>
        <taxon>Dikarya</taxon>
        <taxon>Basidiomycota</taxon>
        <taxon>Agaricomycotina</taxon>
        <taxon>Agaricomycetes</taxon>
        <taxon>Polyporales</taxon>
        <taxon>Phanerochaetaceae</taxon>
        <taxon>Phlebiopsis</taxon>
    </lineage>
</organism>
<sequence>MTLRVSGVLAVLVYCLAYTARTSAQCTPHNTLTFRSPVTTSAGLTATPIFANLTTPRGIAFDGYQNLLAVERGLGVTAFTENEPGCDGWFRSVVVQSANFTQGIQVDSAGGWLYVSTSGEVLRFAYDATSRQVCGTAQVIVNGIPPDGELTTRPILLFPSTSPTTLFVSSSLSANIDLTARDPASGRSQIRSFALPQPSSSSPQAEAAQDFFSGELLAFGIRNPAGFAFLPPTSAQLWVVDNGASIDNVTGLTSRVGGPD</sequence>
<reference evidence="3 4" key="1">
    <citation type="journal article" date="2014" name="PLoS Genet.">
        <title>Analysis of the Phlebiopsis gigantea genome, transcriptome and secretome provides insight into its pioneer colonization strategies of wood.</title>
        <authorList>
            <person name="Hori C."/>
            <person name="Ishida T."/>
            <person name="Igarashi K."/>
            <person name="Samejima M."/>
            <person name="Suzuki H."/>
            <person name="Master E."/>
            <person name="Ferreira P."/>
            <person name="Ruiz-Duenas F.J."/>
            <person name="Held B."/>
            <person name="Canessa P."/>
            <person name="Larrondo L.F."/>
            <person name="Schmoll M."/>
            <person name="Druzhinina I.S."/>
            <person name="Kubicek C.P."/>
            <person name="Gaskell J.A."/>
            <person name="Kersten P."/>
            <person name="St John F."/>
            <person name="Glasner J."/>
            <person name="Sabat G."/>
            <person name="Splinter BonDurant S."/>
            <person name="Syed K."/>
            <person name="Yadav J."/>
            <person name="Mgbeahuruike A.C."/>
            <person name="Kovalchuk A."/>
            <person name="Asiegbu F.O."/>
            <person name="Lackner G."/>
            <person name="Hoffmeister D."/>
            <person name="Rencoret J."/>
            <person name="Gutierrez A."/>
            <person name="Sun H."/>
            <person name="Lindquist E."/>
            <person name="Barry K."/>
            <person name="Riley R."/>
            <person name="Grigoriev I.V."/>
            <person name="Henrissat B."/>
            <person name="Kues U."/>
            <person name="Berka R.M."/>
            <person name="Martinez A.T."/>
            <person name="Covert S.F."/>
            <person name="Blanchette R.A."/>
            <person name="Cullen D."/>
        </authorList>
    </citation>
    <scope>NUCLEOTIDE SEQUENCE [LARGE SCALE GENOMIC DNA]</scope>
    <source>
        <strain evidence="3 4">11061_1 CR5-6</strain>
    </source>
</reference>
<dbReference type="InterPro" id="IPR011042">
    <property type="entry name" value="6-blade_b-propeller_TolB-like"/>
</dbReference>
<proteinExistence type="predicted"/>
<evidence type="ECO:0000313" key="3">
    <source>
        <dbReference type="EMBL" id="KIP11741.1"/>
    </source>
</evidence>
<dbReference type="Pfam" id="PF22807">
    <property type="entry name" value="TrAA12"/>
    <property type="match status" value="1"/>
</dbReference>
<dbReference type="STRING" id="745531.A0A0C3S6A9"/>
<gene>
    <name evidence="3" type="ORF">PHLGIDRAFT_114316</name>
</gene>
<keyword evidence="1" id="KW-0732">Signal</keyword>
<evidence type="ECO:0000256" key="1">
    <source>
        <dbReference type="SAM" id="SignalP"/>
    </source>
</evidence>
<feature type="signal peptide" evidence="1">
    <location>
        <begin position="1"/>
        <end position="24"/>
    </location>
</feature>
<accession>A0A0C3S6A9</accession>
<keyword evidence="4" id="KW-1185">Reference proteome</keyword>
<evidence type="ECO:0000313" key="4">
    <source>
        <dbReference type="Proteomes" id="UP000053257"/>
    </source>
</evidence>
<dbReference type="Proteomes" id="UP000053257">
    <property type="component" value="Unassembled WGS sequence"/>
</dbReference>
<dbReference type="AlphaFoldDB" id="A0A0C3S6A9"/>
<feature type="chain" id="PRO_5002169343" description="Pyrroloquinoline quinone-dependent pyranose dehydrogenase beta-propeller domain-containing protein" evidence="1">
    <location>
        <begin position="25"/>
        <end position="260"/>
    </location>
</feature>
<feature type="domain" description="Pyrroloquinoline quinone-dependent pyranose dehydrogenase beta-propeller" evidence="2">
    <location>
        <begin position="39"/>
        <end position="250"/>
    </location>
</feature>
<name>A0A0C3S6A9_PHLG1</name>
<protein>
    <recommendedName>
        <fullName evidence="2">Pyrroloquinoline quinone-dependent pyranose dehydrogenase beta-propeller domain-containing protein</fullName>
    </recommendedName>
</protein>
<dbReference type="Gene3D" id="2.120.10.30">
    <property type="entry name" value="TolB, C-terminal domain"/>
    <property type="match status" value="1"/>
</dbReference>
<evidence type="ECO:0000259" key="2">
    <source>
        <dbReference type="Pfam" id="PF22807"/>
    </source>
</evidence>
<dbReference type="OrthoDB" id="507128at2759"/>
<dbReference type="EMBL" id="KN840444">
    <property type="protein sequence ID" value="KIP11741.1"/>
    <property type="molecule type" value="Genomic_DNA"/>
</dbReference>
<dbReference type="SUPFAM" id="SSF63825">
    <property type="entry name" value="YWTD domain"/>
    <property type="match status" value="1"/>
</dbReference>
<dbReference type="InterPro" id="IPR054539">
    <property type="entry name" value="Beta-prop_PDH"/>
</dbReference>